<evidence type="ECO:0000313" key="5">
    <source>
        <dbReference type="Proteomes" id="UP000237105"/>
    </source>
</evidence>
<feature type="compositionally biased region" description="Basic and acidic residues" evidence="2">
    <location>
        <begin position="114"/>
        <end position="128"/>
    </location>
</feature>
<sequence length="269" mass="30388">MIIEHKIEDNERIEILLQSLPDSYDQLIINVTSNATTLVFNDLTADVLEEENRCKNNKDRLVSSQQVEVLTMRGRSIKRGPSGSQSHSRSKSRSKKNVKCYHCGKKGHIKRECWQLKKNRDSRGKDPESSNAQENVANTSNDEEILEWFHTNEPNSGGSVFMSNDHALEIAGIGTIKIKMYDDTLRTIQEVRHVKGLKKNLLSLGYLNSLGCKTRVENGIMKIMKGTLVVMKAEKITVTLYMLKGDTLMEAETSIASTNSGEESMIMWH</sequence>
<evidence type="ECO:0000256" key="1">
    <source>
        <dbReference type="PROSITE-ProRule" id="PRU00047"/>
    </source>
</evidence>
<dbReference type="GO" id="GO:0003676">
    <property type="term" value="F:nucleic acid binding"/>
    <property type="evidence" value="ECO:0007669"/>
    <property type="project" value="InterPro"/>
</dbReference>
<dbReference type="AlphaFoldDB" id="A0A2P5DPZ6"/>
<feature type="region of interest" description="Disordered" evidence="2">
    <location>
        <begin position="71"/>
        <end position="99"/>
    </location>
</feature>
<dbReference type="EMBL" id="JXTB01000024">
    <property type="protein sequence ID" value="PON75346.1"/>
    <property type="molecule type" value="Genomic_DNA"/>
</dbReference>
<dbReference type="GO" id="GO:0008270">
    <property type="term" value="F:zinc ion binding"/>
    <property type="evidence" value="ECO:0007669"/>
    <property type="project" value="UniProtKB-KW"/>
</dbReference>
<keyword evidence="1" id="KW-0479">Metal-binding</keyword>
<feature type="region of interest" description="Disordered" evidence="2">
    <location>
        <begin position="114"/>
        <end position="137"/>
    </location>
</feature>
<reference evidence="5" key="1">
    <citation type="submission" date="2016-06" db="EMBL/GenBank/DDBJ databases">
        <title>Parallel loss of symbiosis genes in relatives of nitrogen-fixing non-legume Parasponia.</title>
        <authorList>
            <person name="Van Velzen R."/>
            <person name="Holmer R."/>
            <person name="Bu F."/>
            <person name="Rutten L."/>
            <person name="Van Zeijl A."/>
            <person name="Liu W."/>
            <person name="Santuari L."/>
            <person name="Cao Q."/>
            <person name="Sharma T."/>
            <person name="Shen D."/>
            <person name="Roswanjaya Y."/>
            <person name="Wardhani T."/>
            <person name="Kalhor M.S."/>
            <person name="Jansen J."/>
            <person name="Van den Hoogen J."/>
            <person name="Gungor B."/>
            <person name="Hartog M."/>
            <person name="Hontelez J."/>
            <person name="Verver J."/>
            <person name="Yang W.-C."/>
            <person name="Schijlen E."/>
            <person name="Repin R."/>
            <person name="Schilthuizen M."/>
            <person name="Schranz E."/>
            <person name="Heidstra R."/>
            <person name="Miyata K."/>
            <person name="Fedorova E."/>
            <person name="Kohlen W."/>
            <person name="Bisseling T."/>
            <person name="Smit S."/>
            <person name="Geurts R."/>
        </authorList>
    </citation>
    <scope>NUCLEOTIDE SEQUENCE [LARGE SCALE GENOMIC DNA]</scope>
    <source>
        <strain evidence="5">cv. WU1-14</strain>
    </source>
</reference>
<dbReference type="PROSITE" id="PS50158">
    <property type="entry name" value="ZF_CCHC"/>
    <property type="match status" value="1"/>
</dbReference>
<name>A0A2P5DPZ6_PARAD</name>
<dbReference type="Pfam" id="PF00098">
    <property type="entry name" value="zf-CCHC"/>
    <property type="match status" value="1"/>
</dbReference>
<dbReference type="PANTHER" id="PTHR47592:SF27">
    <property type="entry name" value="OS08G0421700 PROTEIN"/>
    <property type="match status" value="1"/>
</dbReference>
<proteinExistence type="predicted"/>
<evidence type="ECO:0000313" key="4">
    <source>
        <dbReference type="EMBL" id="PON75346.1"/>
    </source>
</evidence>
<dbReference type="Gene3D" id="4.10.60.10">
    <property type="entry name" value="Zinc finger, CCHC-type"/>
    <property type="match status" value="1"/>
</dbReference>
<evidence type="ECO:0000256" key="2">
    <source>
        <dbReference type="SAM" id="MobiDB-lite"/>
    </source>
</evidence>
<feature type="non-terminal residue" evidence="4">
    <location>
        <position position="269"/>
    </location>
</feature>
<dbReference type="InterPro" id="IPR054722">
    <property type="entry name" value="PolX-like_BBD"/>
</dbReference>
<keyword evidence="1" id="KW-0863">Zinc-finger</keyword>
<organism evidence="4 5">
    <name type="scientific">Parasponia andersonii</name>
    <name type="common">Sponia andersonii</name>
    <dbReference type="NCBI Taxonomy" id="3476"/>
    <lineage>
        <taxon>Eukaryota</taxon>
        <taxon>Viridiplantae</taxon>
        <taxon>Streptophyta</taxon>
        <taxon>Embryophyta</taxon>
        <taxon>Tracheophyta</taxon>
        <taxon>Spermatophyta</taxon>
        <taxon>Magnoliopsida</taxon>
        <taxon>eudicotyledons</taxon>
        <taxon>Gunneridae</taxon>
        <taxon>Pentapetalae</taxon>
        <taxon>rosids</taxon>
        <taxon>fabids</taxon>
        <taxon>Rosales</taxon>
        <taxon>Cannabaceae</taxon>
        <taxon>Parasponia</taxon>
    </lineage>
</organism>
<evidence type="ECO:0000259" key="3">
    <source>
        <dbReference type="PROSITE" id="PS50158"/>
    </source>
</evidence>
<dbReference type="SMART" id="SM00343">
    <property type="entry name" value="ZnF_C2HC"/>
    <property type="match status" value="1"/>
</dbReference>
<dbReference type="InterPro" id="IPR001878">
    <property type="entry name" value="Znf_CCHC"/>
</dbReference>
<dbReference type="Pfam" id="PF22936">
    <property type="entry name" value="Pol_BBD"/>
    <property type="match status" value="1"/>
</dbReference>
<comment type="caution">
    <text evidence="4">The sequence shown here is derived from an EMBL/GenBank/DDBJ whole genome shotgun (WGS) entry which is preliminary data.</text>
</comment>
<keyword evidence="5" id="KW-1185">Reference proteome</keyword>
<dbReference type="OrthoDB" id="1716261at2759"/>
<accession>A0A2P5DPZ6</accession>
<protein>
    <submittedName>
        <fullName evidence="4">Zinc finger, CCHC-type</fullName>
    </submittedName>
</protein>
<dbReference type="PANTHER" id="PTHR47592">
    <property type="entry name" value="PBF68 PROTEIN"/>
    <property type="match status" value="1"/>
</dbReference>
<dbReference type="SUPFAM" id="SSF57756">
    <property type="entry name" value="Retrovirus zinc finger-like domains"/>
    <property type="match status" value="1"/>
</dbReference>
<gene>
    <name evidence="4" type="ORF">PanWU01x14_043130</name>
</gene>
<dbReference type="Proteomes" id="UP000237105">
    <property type="component" value="Unassembled WGS sequence"/>
</dbReference>
<keyword evidence="1" id="KW-0862">Zinc</keyword>
<dbReference type="InterPro" id="IPR036875">
    <property type="entry name" value="Znf_CCHC_sf"/>
</dbReference>
<feature type="compositionally biased region" description="Basic residues" evidence="2">
    <location>
        <begin position="88"/>
        <end position="99"/>
    </location>
</feature>
<feature type="domain" description="CCHC-type" evidence="3">
    <location>
        <begin position="99"/>
        <end position="113"/>
    </location>
</feature>